<name>A0A834T1W8_9FABA</name>
<dbReference type="PANTHER" id="PTHR23172">
    <property type="entry name" value="AUXILIN/CYCLIN G-ASSOCIATED KINASE-RELATED"/>
    <property type="match status" value="1"/>
</dbReference>
<accession>A0A834T1W8</accession>
<dbReference type="OrthoDB" id="1459403at2759"/>
<evidence type="ECO:0000256" key="1">
    <source>
        <dbReference type="SAM" id="Phobius"/>
    </source>
</evidence>
<dbReference type="AlphaFoldDB" id="A0A834T1W8"/>
<protein>
    <submittedName>
        <fullName evidence="2">Amino acid permease 3-like isoform X2</fullName>
    </submittedName>
</protein>
<dbReference type="GO" id="GO:0030276">
    <property type="term" value="F:clathrin binding"/>
    <property type="evidence" value="ECO:0007669"/>
    <property type="project" value="TreeGrafter"/>
</dbReference>
<dbReference type="PANTHER" id="PTHR23172:SF68">
    <property type="entry name" value="DNAJ DOMAIN PROTEIN"/>
    <property type="match status" value="1"/>
</dbReference>
<evidence type="ECO:0000313" key="2">
    <source>
        <dbReference type="EMBL" id="KAF7814928.1"/>
    </source>
</evidence>
<dbReference type="SUPFAM" id="SSF46565">
    <property type="entry name" value="Chaperone J-domain"/>
    <property type="match status" value="1"/>
</dbReference>
<keyword evidence="1" id="KW-0472">Membrane</keyword>
<keyword evidence="1" id="KW-1133">Transmembrane helix</keyword>
<dbReference type="GO" id="GO:0005737">
    <property type="term" value="C:cytoplasm"/>
    <property type="evidence" value="ECO:0007669"/>
    <property type="project" value="TreeGrafter"/>
</dbReference>
<proteinExistence type="predicted"/>
<evidence type="ECO:0000313" key="3">
    <source>
        <dbReference type="Proteomes" id="UP000634136"/>
    </source>
</evidence>
<dbReference type="GO" id="GO:0072318">
    <property type="term" value="P:clathrin coat disassembly"/>
    <property type="evidence" value="ECO:0007669"/>
    <property type="project" value="TreeGrafter"/>
</dbReference>
<sequence length="157" mass="17620">MKTSSFSLPSNHFLSPPSSTVTLAVSITDVLTSIVRLSNTSVLWWLSIVAAVMSFTYSTIGLGLGVAQVIGLIYYSVDCHIFRQKQWLICSSVTFKLRIAETEDIQIKRWATGKESNMRALLSTLQYLDLHSYHKESMHTERDVILNCILSQGINAY</sequence>
<keyword evidence="3" id="KW-1185">Reference proteome</keyword>
<dbReference type="GO" id="GO:0031982">
    <property type="term" value="C:vesicle"/>
    <property type="evidence" value="ECO:0007669"/>
    <property type="project" value="TreeGrafter"/>
</dbReference>
<organism evidence="2 3">
    <name type="scientific">Senna tora</name>
    <dbReference type="NCBI Taxonomy" id="362788"/>
    <lineage>
        <taxon>Eukaryota</taxon>
        <taxon>Viridiplantae</taxon>
        <taxon>Streptophyta</taxon>
        <taxon>Embryophyta</taxon>
        <taxon>Tracheophyta</taxon>
        <taxon>Spermatophyta</taxon>
        <taxon>Magnoliopsida</taxon>
        <taxon>eudicotyledons</taxon>
        <taxon>Gunneridae</taxon>
        <taxon>Pentapetalae</taxon>
        <taxon>rosids</taxon>
        <taxon>fabids</taxon>
        <taxon>Fabales</taxon>
        <taxon>Fabaceae</taxon>
        <taxon>Caesalpinioideae</taxon>
        <taxon>Cassia clade</taxon>
        <taxon>Senna</taxon>
    </lineage>
</organism>
<feature type="transmembrane region" description="Helical" evidence="1">
    <location>
        <begin position="42"/>
        <end position="75"/>
    </location>
</feature>
<keyword evidence="1" id="KW-0812">Transmembrane</keyword>
<dbReference type="InterPro" id="IPR036869">
    <property type="entry name" value="J_dom_sf"/>
</dbReference>
<gene>
    <name evidence="2" type="ORF">G2W53_028897</name>
</gene>
<dbReference type="GO" id="GO:0072583">
    <property type="term" value="P:clathrin-dependent endocytosis"/>
    <property type="evidence" value="ECO:0007669"/>
    <property type="project" value="TreeGrafter"/>
</dbReference>
<reference evidence="2" key="1">
    <citation type="submission" date="2020-09" db="EMBL/GenBank/DDBJ databases">
        <title>Genome-Enabled Discovery of Anthraquinone Biosynthesis in Senna tora.</title>
        <authorList>
            <person name="Kang S.-H."/>
            <person name="Pandey R.P."/>
            <person name="Lee C.-M."/>
            <person name="Sim J.-S."/>
            <person name="Jeong J.-T."/>
            <person name="Choi B.-S."/>
            <person name="Jung M."/>
            <person name="Ginzburg D."/>
            <person name="Zhao K."/>
            <person name="Won S.Y."/>
            <person name="Oh T.-J."/>
            <person name="Yu Y."/>
            <person name="Kim N.-H."/>
            <person name="Lee O.R."/>
            <person name="Lee T.-H."/>
            <person name="Bashyal P."/>
            <person name="Kim T.-S."/>
            <person name="Lee W.-H."/>
            <person name="Kawkins C."/>
            <person name="Kim C.-K."/>
            <person name="Kim J.S."/>
            <person name="Ahn B.O."/>
            <person name="Rhee S.Y."/>
            <person name="Sohng J.K."/>
        </authorList>
    </citation>
    <scope>NUCLEOTIDE SEQUENCE</scope>
    <source>
        <tissue evidence="2">Leaf</tissue>
    </source>
</reference>
<dbReference type="EMBL" id="JAAIUW010000009">
    <property type="protein sequence ID" value="KAF7814928.1"/>
    <property type="molecule type" value="Genomic_DNA"/>
</dbReference>
<dbReference type="Proteomes" id="UP000634136">
    <property type="component" value="Unassembled WGS sequence"/>
</dbReference>
<comment type="caution">
    <text evidence="2">The sequence shown here is derived from an EMBL/GenBank/DDBJ whole genome shotgun (WGS) entry which is preliminary data.</text>
</comment>